<feature type="transmembrane region" description="Helical" evidence="1">
    <location>
        <begin position="6"/>
        <end position="32"/>
    </location>
</feature>
<dbReference type="EMBL" id="LBXD01000025">
    <property type="protein sequence ID" value="KKR23303.1"/>
    <property type="molecule type" value="Genomic_DNA"/>
</dbReference>
<evidence type="ECO:0000313" key="2">
    <source>
        <dbReference type="EMBL" id="KKR23303.1"/>
    </source>
</evidence>
<accession>A0A0G0P5S9</accession>
<evidence type="ECO:0000313" key="3">
    <source>
        <dbReference type="Proteomes" id="UP000034764"/>
    </source>
</evidence>
<dbReference type="AlphaFoldDB" id="A0A0G0P5S9"/>
<name>A0A0G0P5S9_9BACT</name>
<keyword evidence="1" id="KW-0812">Transmembrane</keyword>
<evidence type="ECO:0000256" key="1">
    <source>
        <dbReference type="SAM" id="Phobius"/>
    </source>
</evidence>
<proteinExistence type="predicted"/>
<reference evidence="2 3" key="1">
    <citation type="journal article" date="2015" name="Nature">
        <title>rRNA introns, odd ribosomes, and small enigmatic genomes across a large radiation of phyla.</title>
        <authorList>
            <person name="Brown C.T."/>
            <person name="Hug L.A."/>
            <person name="Thomas B.C."/>
            <person name="Sharon I."/>
            <person name="Castelle C.J."/>
            <person name="Singh A."/>
            <person name="Wilkins M.J."/>
            <person name="Williams K.H."/>
            <person name="Banfield J.F."/>
        </authorList>
    </citation>
    <scope>NUCLEOTIDE SEQUENCE [LARGE SCALE GENOMIC DNA]</scope>
</reference>
<feature type="transmembrane region" description="Helical" evidence="1">
    <location>
        <begin position="129"/>
        <end position="149"/>
    </location>
</feature>
<organism evidence="2 3">
    <name type="scientific">Candidatus Yanofskybacteria bacterium GW2011_GWD2_39_48</name>
    <dbReference type="NCBI Taxonomy" id="1619031"/>
    <lineage>
        <taxon>Bacteria</taxon>
        <taxon>Candidatus Yanofskyibacteriota</taxon>
    </lineage>
</organism>
<feature type="transmembrane region" description="Helical" evidence="1">
    <location>
        <begin position="184"/>
        <end position="205"/>
    </location>
</feature>
<keyword evidence="1" id="KW-0472">Membrane</keyword>
<comment type="caution">
    <text evidence="2">The sequence shown here is derived from an EMBL/GenBank/DDBJ whole genome shotgun (WGS) entry which is preliminary data.</text>
</comment>
<feature type="transmembrane region" description="Helical" evidence="1">
    <location>
        <begin position="161"/>
        <end position="178"/>
    </location>
</feature>
<gene>
    <name evidence="2" type="ORF">UT53_C0025G0001</name>
</gene>
<keyword evidence="1" id="KW-1133">Transmembrane helix</keyword>
<feature type="transmembrane region" description="Helical" evidence="1">
    <location>
        <begin position="226"/>
        <end position="245"/>
    </location>
</feature>
<feature type="transmembrane region" description="Helical" evidence="1">
    <location>
        <begin position="53"/>
        <end position="73"/>
    </location>
</feature>
<sequence>SFVVAGILGAAGVYISYSNLWFIAIAILLFLNYWSYLKKDFEYSKYEFARNKLLQGFTILFLTALIILLPTGFNNWQHSNTILAILSNSIFSKIDIFSALTRNVTETLDMFMPTIIVDRSLVTTQLPPISWPICILFIVGFARELAHWFSRKHGHFSTSHTFIFAWFIFMLMPGFLSASSPNQASVIGVLPVIFIFAARGIWWIFDKLNHWEYATHPDKHKLFHGHFAPPILLALWALLMAVSFHELWRYFKLIV</sequence>
<protein>
    <submittedName>
        <fullName evidence="2">Uncharacterized protein</fullName>
    </submittedName>
</protein>
<feature type="non-terminal residue" evidence="2">
    <location>
        <position position="1"/>
    </location>
</feature>
<dbReference type="Proteomes" id="UP000034764">
    <property type="component" value="Unassembled WGS sequence"/>
</dbReference>